<dbReference type="Gene3D" id="3.40.50.1220">
    <property type="entry name" value="TPP-binding domain"/>
    <property type="match status" value="1"/>
</dbReference>
<keyword evidence="4" id="KW-0479">Metal-binding</keyword>
<keyword evidence="7" id="KW-1185">Reference proteome</keyword>
<feature type="binding site" evidence="4">
    <location>
        <position position="158"/>
    </location>
    <ligand>
        <name>Zn(2+)</name>
        <dbReference type="ChEBI" id="CHEBI:29105"/>
    </ligand>
</feature>
<dbReference type="AlphaFoldDB" id="A0AAU9EE44"/>
<dbReference type="KEGG" id="dmp:FAK_24590"/>
<reference evidence="7" key="1">
    <citation type="journal article" date="2023" name="Arch. Microbiol.">
        <title>Desulfoferula mesophilus gen. nov. sp. nov., a mesophilic sulfate-reducing bacterium isolated from a brackish lake sediment.</title>
        <authorList>
            <person name="Watanabe T."/>
            <person name="Yabe T."/>
            <person name="Tsuji J.M."/>
            <person name="Fukui M."/>
        </authorList>
    </citation>
    <scope>NUCLEOTIDE SEQUENCE [LARGE SCALE GENOMIC DNA]</scope>
    <source>
        <strain evidence="7">12FAK</strain>
    </source>
</reference>
<dbReference type="Gene3D" id="3.30.1600.10">
    <property type="entry name" value="SIR2/SIRT2 'Small Domain"/>
    <property type="match status" value="1"/>
</dbReference>
<protein>
    <recommendedName>
        <fullName evidence="1">protein acetyllysine N-acetyltransferase</fullName>
        <ecNumber evidence="1">2.3.1.286</ecNumber>
    </recommendedName>
</protein>
<dbReference type="InterPro" id="IPR003000">
    <property type="entry name" value="Sirtuin"/>
</dbReference>
<accession>A0AAU9EE44</accession>
<dbReference type="PANTHER" id="PTHR11085">
    <property type="entry name" value="NAD-DEPENDENT PROTEIN DEACYLASE SIRTUIN-5, MITOCHONDRIAL-RELATED"/>
    <property type="match status" value="1"/>
</dbReference>
<keyword evidence="4" id="KW-0862">Zinc</keyword>
<dbReference type="InterPro" id="IPR050134">
    <property type="entry name" value="NAD-dep_sirtuin_deacylases"/>
</dbReference>
<dbReference type="PANTHER" id="PTHR11085:SF10">
    <property type="entry name" value="NAD-DEPENDENT PROTEIN DEACYLASE SIRTUIN-5, MITOCHONDRIAL-RELATED"/>
    <property type="match status" value="1"/>
</dbReference>
<feature type="binding site" evidence="4">
    <location>
        <position position="129"/>
    </location>
    <ligand>
        <name>Zn(2+)</name>
        <dbReference type="ChEBI" id="CHEBI:29105"/>
    </ligand>
</feature>
<dbReference type="Proteomes" id="UP001366166">
    <property type="component" value="Chromosome"/>
</dbReference>
<evidence type="ECO:0000259" key="5">
    <source>
        <dbReference type="PROSITE" id="PS50305"/>
    </source>
</evidence>
<dbReference type="InterPro" id="IPR026591">
    <property type="entry name" value="Sirtuin_cat_small_dom_sf"/>
</dbReference>
<keyword evidence="3" id="KW-0520">NAD</keyword>
<dbReference type="CDD" id="cd01407">
    <property type="entry name" value="SIR2-fam"/>
    <property type="match status" value="1"/>
</dbReference>
<dbReference type="EMBL" id="AP028679">
    <property type="protein sequence ID" value="BEQ15393.1"/>
    <property type="molecule type" value="Genomic_DNA"/>
</dbReference>
<sequence>MDEKIKQLADLVTQGGRLVVFTGAGMSTESGIPDYRSPGGIWSRHKPVLFEEFLESPEAREAYWRFYLEWYPGFTKAYPNPGHKALGRLWDAGLLTGVITQNVDSLHQAGGVPDRAVVQLHGNVFETTCLDCGHFSEPTADVLKRFRKGHKDPTCPSCGGRLKPATISFGQDLRLRDLELARHLCCEAQPLVVVGSSLAVNPAAELPRYTLGLDHDLVIINQTLTHLDPKAKLLFRRPAGEALAALADAILDHK</sequence>
<evidence type="ECO:0000256" key="1">
    <source>
        <dbReference type="ARBA" id="ARBA00012928"/>
    </source>
</evidence>
<dbReference type="PROSITE" id="PS50305">
    <property type="entry name" value="SIRTUIN"/>
    <property type="match status" value="1"/>
</dbReference>
<feature type="active site" description="Proton acceptor" evidence="4">
    <location>
        <position position="121"/>
    </location>
</feature>
<evidence type="ECO:0000313" key="7">
    <source>
        <dbReference type="Proteomes" id="UP001366166"/>
    </source>
</evidence>
<evidence type="ECO:0000256" key="3">
    <source>
        <dbReference type="ARBA" id="ARBA00023027"/>
    </source>
</evidence>
<dbReference type="SUPFAM" id="SSF52467">
    <property type="entry name" value="DHS-like NAD/FAD-binding domain"/>
    <property type="match status" value="1"/>
</dbReference>
<name>A0AAU9EE44_9BACT</name>
<dbReference type="GO" id="GO:0017136">
    <property type="term" value="F:histone deacetylase activity, NAD-dependent"/>
    <property type="evidence" value="ECO:0007669"/>
    <property type="project" value="TreeGrafter"/>
</dbReference>
<dbReference type="GO" id="GO:0046872">
    <property type="term" value="F:metal ion binding"/>
    <property type="evidence" value="ECO:0007669"/>
    <property type="project" value="UniProtKB-KW"/>
</dbReference>
<feature type="binding site" evidence="4">
    <location>
        <position position="155"/>
    </location>
    <ligand>
        <name>Zn(2+)</name>
        <dbReference type="ChEBI" id="CHEBI:29105"/>
    </ligand>
</feature>
<dbReference type="EC" id="2.3.1.286" evidence="1"/>
<evidence type="ECO:0000256" key="4">
    <source>
        <dbReference type="PROSITE-ProRule" id="PRU00236"/>
    </source>
</evidence>
<feature type="binding site" evidence="4">
    <location>
        <position position="132"/>
    </location>
    <ligand>
        <name>Zn(2+)</name>
        <dbReference type="ChEBI" id="CHEBI:29105"/>
    </ligand>
</feature>
<organism evidence="6 7">
    <name type="scientific">Desulfoferula mesophila</name>
    <dbReference type="NCBI Taxonomy" id="3058419"/>
    <lineage>
        <taxon>Bacteria</taxon>
        <taxon>Pseudomonadati</taxon>
        <taxon>Thermodesulfobacteriota</taxon>
        <taxon>Desulfarculia</taxon>
        <taxon>Desulfarculales</taxon>
        <taxon>Desulfarculaceae</taxon>
        <taxon>Desulfoferula</taxon>
    </lineage>
</organism>
<dbReference type="Pfam" id="PF02146">
    <property type="entry name" value="SIR2"/>
    <property type="match status" value="1"/>
</dbReference>
<evidence type="ECO:0000313" key="6">
    <source>
        <dbReference type="EMBL" id="BEQ15393.1"/>
    </source>
</evidence>
<dbReference type="InterPro" id="IPR026590">
    <property type="entry name" value="Ssirtuin_cat_dom"/>
</dbReference>
<feature type="domain" description="Deacetylase sirtuin-type" evidence="5">
    <location>
        <begin position="1"/>
        <end position="254"/>
    </location>
</feature>
<proteinExistence type="predicted"/>
<gene>
    <name evidence="6" type="primary">cobB1</name>
    <name evidence="6" type="ORF">FAK_24590</name>
</gene>
<dbReference type="InterPro" id="IPR029035">
    <property type="entry name" value="DHS-like_NAD/FAD-binding_dom"/>
</dbReference>
<keyword evidence="2" id="KW-0808">Transferase</keyword>
<dbReference type="GO" id="GO:0070403">
    <property type="term" value="F:NAD+ binding"/>
    <property type="evidence" value="ECO:0007669"/>
    <property type="project" value="InterPro"/>
</dbReference>
<evidence type="ECO:0000256" key="2">
    <source>
        <dbReference type="ARBA" id="ARBA00022679"/>
    </source>
</evidence>
<dbReference type="RefSeq" id="WP_338599734.1">
    <property type="nucleotide sequence ID" value="NZ_AP028679.1"/>
</dbReference>